<protein>
    <submittedName>
        <fullName evidence="1">Uncharacterized protein</fullName>
    </submittedName>
</protein>
<organism evidence="1 2">
    <name type="scientific">Mycena chlorophos</name>
    <name type="common">Agaric fungus</name>
    <name type="synonym">Agaricus chlorophos</name>
    <dbReference type="NCBI Taxonomy" id="658473"/>
    <lineage>
        <taxon>Eukaryota</taxon>
        <taxon>Fungi</taxon>
        <taxon>Dikarya</taxon>
        <taxon>Basidiomycota</taxon>
        <taxon>Agaricomycotina</taxon>
        <taxon>Agaricomycetes</taxon>
        <taxon>Agaricomycetidae</taxon>
        <taxon>Agaricales</taxon>
        <taxon>Marasmiineae</taxon>
        <taxon>Mycenaceae</taxon>
        <taxon>Mycena</taxon>
    </lineage>
</organism>
<reference evidence="1" key="1">
    <citation type="submission" date="2020-05" db="EMBL/GenBank/DDBJ databases">
        <title>Mycena genomes resolve the evolution of fungal bioluminescence.</title>
        <authorList>
            <person name="Tsai I.J."/>
        </authorList>
    </citation>
    <scope>NUCLEOTIDE SEQUENCE</scope>
    <source>
        <strain evidence="1">110903Hualien_Pintung</strain>
    </source>
</reference>
<comment type="caution">
    <text evidence="1">The sequence shown here is derived from an EMBL/GenBank/DDBJ whole genome shotgun (WGS) entry which is preliminary data.</text>
</comment>
<name>A0A8H6WGL7_MYCCL</name>
<gene>
    <name evidence="1" type="ORF">HMN09_00570900</name>
</gene>
<accession>A0A8H6WGL7</accession>
<evidence type="ECO:0000313" key="1">
    <source>
        <dbReference type="EMBL" id="KAF7314118.1"/>
    </source>
</evidence>
<keyword evidence="2" id="KW-1185">Reference proteome</keyword>
<dbReference type="Proteomes" id="UP000613580">
    <property type="component" value="Unassembled WGS sequence"/>
</dbReference>
<evidence type="ECO:0000313" key="2">
    <source>
        <dbReference type="Proteomes" id="UP000613580"/>
    </source>
</evidence>
<sequence length="309" mass="32792">MHSKNVLNSPSSFLYSPDMRSSFALALVAVLARAALASTVTTPAGGERLAANTHLVPEGGSVLHVDDSTVHVLDADNNVVKQVAVDQTTPVRPAEASKTQSGVEPFKTGWITFASWRNTGSSPIASFTTSWNVPPVPDAEDGQTVFLFNSIEPNSGHAILQPVLQYGGSAAGGGKYWAVASWYLVGNQTFHTKPIKVSTGDKLDGIITLTSSSGSSFNYVTSFTNIASTSLKATNAKELTWSTETLEAYHIKSIKDYPAGSTVFSDINLKLANGNVPNVAWNHKNDTADGLSTKINTDGAKNAKITIKY</sequence>
<proteinExistence type="predicted"/>
<dbReference type="EMBL" id="JACAZE010000006">
    <property type="protein sequence ID" value="KAF7314118.1"/>
    <property type="molecule type" value="Genomic_DNA"/>
</dbReference>
<dbReference type="OrthoDB" id="3256306at2759"/>
<dbReference type="AlphaFoldDB" id="A0A8H6WGL7"/>